<feature type="transmembrane region" description="Helical" evidence="1">
    <location>
        <begin position="88"/>
        <end position="113"/>
    </location>
</feature>
<dbReference type="Pfam" id="PF04224">
    <property type="entry name" value="DUF417"/>
    <property type="match status" value="1"/>
</dbReference>
<dbReference type="HOGENOM" id="CLU_102847_1_1_5"/>
<dbReference type="GO" id="GO:0005886">
    <property type="term" value="C:plasma membrane"/>
    <property type="evidence" value="ECO:0007669"/>
    <property type="project" value="TreeGrafter"/>
</dbReference>
<protein>
    <recommendedName>
        <fullName evidence="4">DUF417 family protein</fullName>
    </recommendedName>
</protein>
<keyword evidence="1" id="KW-0472">Membrane</keyword>
<dbReference type="PANTHER" id="PTHR40106">
    <property type="entry name" value="INNER MEMBRANE PROTEIN RCLC"/>
    <property type="match status" value="1"/>
</dbReference>
<feature type="transmembrane region" description="Helical" evidence="1">
    <location>
        <begin position="12"/>
        <end position="34"/>
    </location>
</feature>
<name>A0A0A7PFG1_9SPHN</name>
<keyword evidence="3" id="KW-1185">Reference proteome</keyword>
<dbReference type="EMBL" id="CP009122">
    <property type="protein sequence ID" value="AJA08866.1"/>
    <property type="molecule type" value="Genomic_DNA"/>
</dbReference>
<proteinExistence type="predicted"/>
<feature type="transmembrane region" description="Helical" evidence="1">
    <location>
        <begin position="133"/>
        <end position="150"/>
    </location>
</feature>
<dbReference type="OrthoDB" id="1118972at2"/>
<gene>
    <name evidence="2" type="ORF">SKP52_09795</name>
</gene>
<evidence type="ECO:0000313" key="2">
    <source>
        <dbReference type="EMBL" id="AJA08866.1"/>
    </source>
</evidence>
<sequence length="156" mass="16673">MFKILDRLPSQLLAIAALRWSLVFIFALFGVAKFAAYEAEGVARTAMHYPLFAWMYPLIGVQGTSNVIGTIELLAGALIAIGAWSHRAGLLGSLMGICTFLITLSFSFGASLWEEGYGFPFMGSTAQFLFKDAVLLAACLALALHAGHALRARAGA</sequence>
<dbReference type="RefSeq" id="WP_039574369.1">
    <property type="nucleotide sequence ID" value="NZ_CP009122.1"/>
</dbReference>
<keyword evidence="1" id="KW-1133">Transmembrane helix</keyword>
<dbReference type="GO" id="GO:1901530">
    <property type="term" value="P:response to hypochlorite"/>
    <property type="evidence" value="ECO:0007669"/>
    <property type="project" value="TreeGrafter"/>
</dbReference>
<dbReference type="InterPro" id="IPR007339">
    <property type="entry name" value="RclC-like"/>
</dbReference>
<evidence type="ECO:0008006" key="4">
    <source>
        <dbReference type="Google" id="ProtNLM"/>
    </source>
</evidence>
<keyword evidence="1" id="KW-0812">Transmembrane</keyword>
<dbReference type="PANTHER" id="PTHR40106:SF1">
    <property type="entry name" value="INNER MEMBRANE PROTEIN RCLC"/>
    <property type="match status" value="1"/>
</dbReference>
<dbReference type="AlphaFoldDB" id="A0A0A7PFG1"/>
<accession>A0A0A7PFG1</accession>
<dbReference type="STRING" id="1515612.SKP52_09795"/>
<evidence type="ECO:0000256" key="1">
    <source>
        <dbReference type="SAM" id="Phobius"/>
    </source>
</evidence>
<evidence type="ECO:0000313" key="3">
    <source>
        <dbReference type="Proteomes" id="UP000030907"/>
    </source>
</evidence>
<feature type="transmembrane region" description="Helical" evidence="1">
    <location>
        <begin position="54"/>
        <end position="81"/>
    </location>
</feature>
<dbReference type="Proteomes" id="UP000030907">
    <property type="component" value="Chromosome"/>
</dbReference>
<reference evidence="2 3" key="1">
    <citation type="journal article" date="2015" name="Int. J. Syst. Evol. Microbiol.">
        <title>Description of Sphingopyxis fribergensis sp. nov. - a soil bacterium with the ability to degrade styrene and phenylacetic acid.</title>
        <authorList>
            <person name="Oelschlagel M."/>
            <person name="Ruckert C."/>
            <person name="Kalinowski J."/>
            <person name="Schmidt G."/>
            <person name="Schlomann M."/>
            <person name="Tischler D."/>
        </authorList>
    </citation>
    <scope>NUCLEOTIDE SEQUENCE [LARGE SCALE GENOMIC DNA]</scope>
    <source>
        <strain evidence="2 3">Kp5.2</strain>
    </source>
</reference>
<dbReference type="KEGG" id="sphk:SKP52_09795"/>
<organism evidence="2 3">
    <name type="scientific">Sphingopyxis fribergensis</name>
    <dbReference type="NCBI Taxonomy" id="1515612"/>
    <lineage>
        <taxon>Bacteria</taxon>
        <taxon>Pseudomonadati</taxon>
        <taxon>Pseudomonadota</taxon>
        <taxon>Alphaproteobacteria</taxon>
        <taxon>Sphingomonadales</taxon>
        <taxon>Sphingomonadaceae</taxon>
        <taxon>Sphingopyxis</taxon>
    </lineage>
</organism>